<dbReference type="InterPro" id="IPR011577">
    <property type="entry name" value="Cyt_b561_bac/Ni-Hgenase"/>
</dbReference>
<evidence type="ECO:0000256" key="9">
    <source>
        <dbReference type="ARBA" id="ARBA00022989"/>
    </source>
</evidence>
<evidence type="ECO:0000256" key="6">
    <source>
        <dbReference type="ARBA" id="ARBA00022692"/>
    </source>
</evidence>
<evidence type="ECO:0000256" key="5">
    <source>
        <dbReference type="ARBA" id="ARBA00022617"/>
    </source>
</evidence>
<evidence type="ECO:0000256" key="1">
    <source>
        <dbReference type="ARBA" id="ARBA00001970"/>
    </source>
</evidence>
<evidence type="ECO:0000256" key="12">
    <source>
        <dbReference type="ARBA" id="ARBA00037975"/>
    </source>
</evidence>
<keyword evidence="7" id="KW-0479">Metal-binding</keyword>
<dbReference type="InterPro" id="IPR052168">
    <property type="entry name" value="Cytochrome_b561_oxidase"/>
</dbReference>
<evidence type="ECO:0000256" key="2">
    <source>
        <dbReference type="ARBA" id="ARBA00004651"/>
    </source>
</evidence>
<dbReference type="PANTHER" id="PTHR30529:SF1">
    <property type="entry name" value="CYTOCHROME B561 HOMOLOG 2"/>
    <property type="match status" value="1"/>
</dbReference>
<evidence type="ECO:0000313" key="16">
    <source>
        <dbReference type="Proteomes" id="UP001623232"/>
    </source>
</evidence>
<comment type="similarity">
    <text evidence="12">Belongs to the cytochrome b561 family.</text>
</comment>
<keyword evidence="3" id="KW-0813">Transport</keyword>
<dbReference type="Proteomes" id="UP001623232">
    <property type="component" value="Chromosome"/>
</dbReference>
<protein>
    <submittedName>
        <fullName evidence="15">Cytochrome b/b6 domain-containing protein</fullName>
    </submittedName>
</protein>
<keyword evidence="6 13" id="KW-0812">Transmembrane</keyword>
<evidence type="ECO:0000256" key="7">
    <source>
        <dbReference type="ARBA" id="ARBA00022723"/>
    </source>
</evidence>
<feature type="transmembrane region" description="Helical" evidence="13">
    <location>
        <begin position="254"/>
        <end position="271"/>
    </location>
</feature>
<comment type="cofactor">
    <cofactor evidence="1">
        <name>heme b</name>
        <dbReference type="ChEBI" id="CHEBI:60344"/>
    </cofactor>
</comment>
<keyword evidence="8" id="KW-0249">Electron transport</keyword>
<name>A0ABZ2Y1J8_9RHOB</name>
<feature type="transmembrane region" description="Helical" evidence="13">
    <location>
        <begin position="150"/>
        <end position="172"/>
    </location>
</feature>
<evidence type="ECO:0000256" key="3">
    <source>
        <dbReference type="ARBA" id="ARBA00022448"/>
    </source>
</evidence>
<keyword evidence="16" id="KW-1185">Reference proteome</keyword>
<dbReference type="RefSeq" id="WP_406649851.1">
    <property type="nucleotide sequence ID" value="NZ_CP123584.1"/>
</dbReference>
<comment type="subcellular location">
    <subcellularLocation>
        <location evidence="2">Cell membrane</location>
        <topology evidence="2">Multi-pass membrane protein</topology>
    </subcellularLocation>
</comment>
<evidence type="ECO:0000256" key="8">
    <source>
        <dbReference type="ARBA" id="ARBA00022982"/>
    </source>
</evidence>
<dbReference type="Gene3D" id="1.20.950.20">
    <property type="entry name" value="Transmembrane di-heme cytochromes, Chain C"/>
    <property type="match status" value="1"/>
</dbReference>
<reference evidence="15 16" key="1">
    <citation type="submission" date="2023-04" db="EMBL/GenBank/DDBJ databases">
        <title>Complete genome sequence of Alisedimentitalea scapharcae.</title>
        <authorList>
            <person name="Rong J.-C."/>
            <person name="Yi M.-L."/>
            <person name="Zhao Q."/>
        </authorList>
    </citation>
    <scope>NUCLEOTIDE SEQUENCE [LARGE SCALE GENOMIC DNA]</scope>
    <source>
        <strain evidence="15 16">KCTC 42119</strain>
    </source>
</reference>
<dbReference type="EMBL" id="CP123584">
    <property type="protein sequence ID" value="WZK90786.1"/>
    <property type="molecule type" value="Genomic_DNA"/>
</dbReference>
<feature type="transmembrane region" description="Helical" evidence="13">
    <location>
        <begin position="118"/>
        <end position="138"/>
    </location>
</feature>
<gene>
    <name evidence="15" type="ORF">QEZ52_09625</name>
</gene>
<dbReference type="SUPFAM" id="SSF81342">
    <property type="entry name" value="Transmembrane di-heme cytochromes"/>
    <property type="match status" value="1"/>
</dbReference>
<keyword evidence="4" id="KW-1003">Cell membrane</keyword>
<dbReference type="InterPro" id="IPR016174">
    <property type="entry name" value="Di-haem_cyt_TM"/>
</dbReference>
<dbReference type="Pfam" id="PF01292">
    <property type="entry name" value="Ni_hydr_CYTB"/>
    <property type="match status" value="1"/>
</dbReference>
<evidence type="ECO:0000256" key="4">
    <source>
        <dbReference type="ARBA" id="ARBA00022475"/>
    </source>
</evidence>
<proteinExistence type="inferred from homology"/>
<keyword evidence="5" id="KW-0349">Heme</keyword>
<keyword evidence="11 13" id="KW-0472">Membrane</keyword>
<feature type="domain" description="Cytochrome b561 bacterial/Ni-hydrogenase" evidence="14">
    <location>
        <begin position="111"/>
        <end position="286"/>
    </location>
</feature>
<dbReference type="PANTHER" id="PTHR30529">
    <property type="entry name" value="CYTOCHROME B561"/>
    <property type="match status" value="1"/>
</dbReference>
<evidence type="ECO:0000313" key="15">
    <source>
        <dbReference type="EMBL" id="WZK90786.1"/>
    </source>
</evidence>
<evidence type="ECO:0000259" key="14">
    <source>
        <dbReference type="Pfam" id="PF01292"/>
    </source>
</evidence>
<evidence type="ECO:0000256" key="13">
    <source>
        <dbReference type="SAM" id="Phobius"/>
    </source>
</evidence>
<feature type="transmembrane region" description="Helical" evidence="13">
    <location>
        <begin position="193"/>
        <end position="213"/>
    </location>
</feature>
<keyword evidence="10" id="KW-0408">Iron</keyword>
<accession>A0ABZ2Y1J8</accession>
<evidence type="ECO:0000256" key="10">
    <source>
        <dbReference type="ARBA" id="ARBA00023004"/>
    </source>
</evidence>
<keyword evidence="9 13" id="KW-1133">Transmembrane helix</keyword>
<sequence length="287" mass="31636">MDATKKWLTHNPYAAITGRSSVWLGSKASTKPAPIKETAKRFFTSAFVRAVSFNVMGDANSVFVSGRETTVRENPAAVNAETVPFTHLRWRTLPPSSKSLSGLKLDTEMDHYSLSARLLHWLMAVGFLVMWISGFAMTSVVADDSALQEFLFGFHISLGVTMVMLLAMRIVVRVTTPAPPPLAALSTWEKTGSHLGHLALYALPVAVLFLGWAEVDLGGHGVKWFGLPMPKIFPTAEILWGFNIETTSENLHRWLAYTLLAVVVVHIAAVVKHRLEGHDVLGRMVFK</sequence>
<evidence type="ECO:0000256" key="11">
    <source>
        <dbReference type="ARBA" id="ARBA00023136"/>
    </source>
</evidence>
<organism evidence="15 16">
    <name type="scientific">Aliisedimentitalea scapharcae</name>
    <dbReference type="NCBI Taxonomy" id="1524259"/>
    <lineage>
        <taxon>Bacteria</taxon>
        <taxon>Pseudomonadati</taxon>
        <taxon>Pseudomonadota</taxon>
        <taxon>Alphaproteobacteria</taxon>
        <taxon>Rhodobacterales</taxon>
        <taxon>Roseobacteraceae</taxon>
        <taxon>Aliisedimentitalea</taxon>
    </lineage>
</organism>